<dbReference type="AlphaFoldDB" id="A0AAD9KE88"/>
<evidence type="ECO:0000256" key="9">
    <source>
        <dbReference type="RuleBase" id="RU000461"/>
    </source>
</evidence>
<comment type="similarity">
    <text evidence="2 9">Belongs to the cytochrome P450 family.</text>
</comment>
<keyword evidence="3 8" id="KW-0349">Heme</keyword>
<dbReference type="GO" id="GO:0020037">
    <property type="term" value="F:heme binding"/>
    <property type="evidence" value="ECO:0007669"/>
    <property type="project" value="InterPro"/>
</dbReference>
<comment type="cofactor">
    <cofactor evidence="1 8">
        <name>heme</name>
        <dbReference type="ChEBI" id="CHEBI:30413"/>
    </cofactor>
</comment>
<dbReference type="GO" id="GO:0005506">
    <property type="term" value="F:iron ion binding"/>
    <property type="evidence" value="ECO:0007669"/>
    <property type="project" value="InterPro"/>
</dbReference>
<dbReference type="Gene3D" id="1.10.630.10">
    <property type="entry name" value="Cytochrome P450"/>
    <property type="match status" value="1"/>
</dbReference>
<evidence type="ECO:0000313" key="10">
    <source>
        <dbReference type="EMBL" id="KAK2169460.1"/>
    </source>
</evidence>
<evidence type="ECO:0000256" key="8">
    <source>
        <dbReference type="PIRSR" id="PIRSR602401-1"/>
    </source>
</evidence>
<evidence type="ECO:0000256" key="1">
    <source>
        <dbReference type="ARBA" id="ARBA00001971"/>
    </source>
</evidence>
<dbReference type="InterPro" id="IPR001128">
    <property type="entry name" value="Cyt_P450"/>
</dbReference>
<dbReference type="FunFam" id="1.10.630.10:FF:000006">
    <property type="entry name" value="Cytochrome P450 302a1, mitochondrial"/>
    <property type="match status" value="1"/>
</dbReference>
<feature type="binding site" description="axial binding residue" evidence="8">
    <location>
        <position position="471"/>
    </location>
    <ligand>
        <name>heme</name>
        <dbReference type="ChEBI" id="CHEBI:30413"/>
    </ligand>
    <ligandPart>
        <name>Fe</name>
        <dbReference type="ChEBI" id="CHEBI:18248"/>
    </ligandPart>
</feature>
<dbReference type="PANTHER" id="PTHR24279">
    <property type="entry name" value="CYTOCHROME P450"/>
    <property type="match status" value="1"/>
</dbReference>
<dbReference type="PANTHER" id="PTHR24279:SF120">
    <property type="entry name" value="CYTOCHROME P450"/>
    <property type="match status" value="1"/>
</dbReference>
<dbReference type="InterPro" id="IPR002401">
    <property type="entry name" value="Cyt_P450_E_grp-I"/>
</dbReference>
<dbReference type="InterPro" id="IPR050479">
    <property type="entry name" value="CYP11_CYP27_families"/>
</dbReference>
<dbReference type="SUPFAM" id="SSF48264">
    <property type="entry name" value="Cytochrome P450"/>
    <property type="match status" value="1"/>
</dbReference>
<dbReference type="Proteomes" id="UP001209878">
    <property type="component" value="Unassembled WGS sequence"/>
</dbReference>
<dbReference type="GO" id="GO:0004497">
    <property type="term" value="F:monooxygenase activity"/>
    <property type="evidence" value="ECO:0007669"/>
    <property type="project" value="UniProtKB-KW"/>
</dbReference>
<comment type="caution">
    <text evidence="10">The sequence shown here is derived from an EMBL/GenBank/DDBJ whole genome shotgun (WGS) entry which is preliminary data.</text>
</comment>
<evidence type="ECO:0000256" key="3">
    <source>
        <dbReference type="ARBA" id="ARBA00022617"/>
    </source>
</evidence>
<evidence type="ECO:0008006" key="12">
    <source>
        <dbReference type="Google" id="ProtNLM"/>
    </source>
</evidence>
<name>A0AAD9KE88_RIDPI</name>
<dbReference type="EMBL" id="JAODUO010001189">
    <property type="protein sequence ID" value="KAK2169460.1"/>
    <property type="molecule type" value="Genomic_DNA"/>
</dbReference>
<evidence type="ECO:0000256" key="6">
    <source>
        <dbReference type="ARBA" id="ARBA00023004"/>
    </source>
</evidence>
<dbReference type="PRINTS" id="PR00463">
    <property type="entry name" value="EP450I"/>
</dbReference>
<dbReference type="InterPro" id="IPR017972">
    <property type="entry name" value="Cyt_P450_CS"/>
</dbReference>
<dbReference type="CDD" id="cd11054">
    <property type="entry name" value="CYP24A1-like"/>
    <property type="match status" value="1"/>
</dbReference>
<keyword evidence="11" id="KW-1185">Reference proteome</keyword>
<dbReference type="PROSITE" id="PS00086">
    <property type="entry name" value="CYTOCHROME_P450"/>
    <property type="match status" value="1"/>
</dbReference>
<organism evidence="10 11">
    <name type="scientific">Ridgeia piscesae</name>
    <name type="common">Tubeworm</name>
    <dbReference type="NCBI Taxonomy" id="27915"/>
    <lineage>
        <taxon>Eukaryota</taxon>
        <taxon>Metazoa</taxon>
        <taxon>Spiralia</taxon>
        <taxon>Lophotrochozoa</taxon>
        <taxon>Annelida</taxon>
        <taxon>Polychaeta</taxon>
        <taxon>Sedentaria</taxon>
        <taxon>Canalipalpata</taxon>
        <taxon>Sabellida</taxon>
        <taxon>Siboglinidae</taxon>
        <taxon>Ridgeia</taxon>
    </lineage>
</organism>
<dbReference type="PRINTS" id="PR00385">
    <property type="entry name" value="P450"/>
</dbReference>
<keyword evidence="7 9" id="KW-0503">Monooxygenase</keyword>
<dbReference type="Pfam" id="PF00067">
    <property type="entry name" value="p450"/>
    <property type="match status" value="1"/>
</dbReference>
<evidence type="ECO:0000256" key="7">
    <source>
        <dbReference type="ARBA" id="ARBA00023033"/>
    </source>
</evidence>
<protein>
    <recommendedName>
        <fullName evidence="12">Cytochrome P450</fullName>
    </recommendedName>
</protein>
<keyword evidence="6 8" id="KW-0408">Iron</keyword>
<evidence type="ECO:0000256" key="4">
    <source>
        <dbReference type="ARBA" id="ARBA00022723"/>
    </source>
</evidence>
<dbReference type="InterPro" id="IPR036396">
    <property type="entry name" value="Cyt_P450_sf"/>
</dbReference>
<sequence length="524" mass="61000">MWKGGSNSRRLGRRLLRAYAGDGGRRCMSTVAVNTDDVGRSDHNYENARPFSEIPGPRGLPYVGTLFEYTRGPFSPETYHKALMQRYFKYGNIFKETISGETIVHLFDPDYIHHVYQHEGKIPHIPPLLETTQMYRKFRDMSPGLGNINGDEWYRLRSAVQQMMMRPKAVSVYLPSVNRVAADFLDRLKRIRDPSTGDVPNFMNEVMKWTFESSAMTCFEERQGSFDNDTDSFTQSMVDANNKIFFLSMKLRFGIPWFRWLPSPTWKKVVHNEDYFFRCHTYLVDKTVASIQKLVDKNQLQEGQYSFLTYLLGRPELSFRDVSIITLSLFNDGLKTTSPTTVGQLYCLATNPDKQDKLYEEIKKVAPNKDEPVTNEMLSRLPYLKGCIKEGFRFFPIGVEVSRIPQKDLVIGGYQIPAGTHVQLNNNMLLRLDQYFDDPESYIPERWARGKPTEKIHPYLLLPFGYGPRTCAGRRFAEQEMYVFLVKLLQNFRVTWPNEQPMKQKYEMLLRPDIPATFRFVPRN</sequence>
<evidence type="ECO:0000313" key="11">
    <source>
        <dbReference type="Proteomes" id="UP001209878"/>
    </source>
</evidence>
<reference evidence="10" key="1">
    <citation type="journal article" date="2023" name="Mol. Biol. Evol.">
        <title>Third-Generation Sequencing Reveals the Adaptive Role of the Epigenome in Three Deep-Sea Polychaetes.</title>
        <authorList>
            <person name="Perez M."/>
            <person name="Aroh O."/>
            <person name="Sun Y."/>
            <person name="Lan Y."/>
            <person name="Juniper S.K."/>
            <person name="Young C.R."/>
            <person name="Angers B."/>
            <person name="Qian P.Y."/>
        </authorList>
    </citation>
    <scope>NUCLEOTIDE SEQUENCE</scope>
    <source>
        <strain evidence="10">R07B-5</strain>
    </source>
</reference>
<evidence type="ECO:0000256" key="5">
    <source>
        <dbReference type="ARBA" id="ARBA00023002"/>
    </source>
</evidence>
<keyword evidence="4 8" id="KW-0479">Metal-binding</keyword>
<dbReference type="GO" id="GO:0016705">
    <property type="term" value="F:oxidoreductase activity, acting on paired donors, with incorporation or reduction of molecular oxygen"/>
    <property type="evidence" value="ECO:0007669"/>
    <property type="project" value="InterPro"/>
</dbReference>
<keyword evidence="5 9" id="KW-0560">Oxidoreductase</keyword>
<accession>A0AAD9KE88</accession>
<evidence type="ECO:0000256" key="2">
    <source>
        <dbReference type="ARBA" id="ARBA00010617"/>
    </source>
</evidence>
<proteinExistence type="inferred from homology"/>
<gene>
    <name evidence="10" type="ORF">NP493_1188g00019</name>
</gene>